<dbReference type="PANTHER" id="PTHR47331">
    <property type="entry name" value="PHD-TYPE DOMAIN-CONTAINING PROTEIN"/>
    <property type="match status" value="1"/>
</dbReference>
<organism evidence="2 3">
    <name type="scientific">Saccoglossus kowalevskii</name>
    <name type="common">Acorn worm</name>
    <dbReference type="NCBI Taxonomy" id="10224"/>
    <lineage>
        <taxon>Eukaryota</taxon>
        <taxon>Metazoa</taxon>
        <taxon>Hemichordata</taxon>
        <taxon>Enteropneusta</taxon>
        <taxon>Harrimaniidae</taxon>
        <taxon>Saccoglossus</taxon>
    </lineage>
</organism>
<accession>A0ABM0MUG4</accession>
<proteinExistence type="predicted"/>
<dbReference type="GeneID" id="102809203"/>
<name>A0ABM0MUG4_SACKO</name>
<dbReference type="RefSeq" id="XP_006823655.1">
    <property type="nucleotide sequence ID" value="XM_006823592.1"/>
</dbReference>
<feature type="domain" description="DUF5641" evidence="1">
    <location>
        <begin position="72"/>
        <end position="165"/>
    </location>
</feature>
<gene>
    <name evidence="3" type="primary">LOC102809203</name>
</gene>
<dbReference type="Pfam" id="PF18701">
    <property type="entry name" value="DUF5641"/>
    <property type="match status" value="1"/>
</dbReference>
<evidence type="ECO:0000259" key="1">
    <source>
        <dbReference type="Pfam" id="PF18701"/>
    </source>
</evidence>
<evidence type="ECO:0000313" key="3">
    <source>
        <dbReference type="RefSeq" id="XP_006823655.1"/>
    </source>
</evidence>
<dbReference type="PANTHER" id="PTHR47331:SF1">
    <property type="entry name" value="GAG-LIKE PROTEIN"/>
    <property type="match status" value="1"/>
</dbReference>
<evidence type="ECO:0000313" key="2">
    <source>
        <dbReference type="Proteomes" id="UP000694865"/>
    </source>
</evidence>
<sequence length="227" mass="26353">MDEMNTILCEIETTINNRPITYVYGDDAEATPLTPAHLLHGRTLNTLPHVTIDMEERIDPTYETKETLHKRATKLSETMDRLWKKWELEYLSALRERHERQKPGKLTNAIKSGDVVLVHSDNKKRTLWDLAVVESIITGNDGITRAANIRTRNGKTNRPIVKLYPIEVSTDNMHCLDTDNIQILDTDNNRHINNSNDTRTANVISNRHPWREANIRARQRIRDWIND</sequence>
<dbReference type="InterPro" id="IPR040676">
    <property type="entry name" value="DUF5641"/>
</dbReference>
<dbReference type="Proteomes" id="UP000694865">
    <property type="component" value="Unplaced"/>
</dbReference>
<reference evidence="3" key="1">
    <citation type="submission" date="2025-08" db="UniProtKB">
        <authorList>
            <consortium name="RefSeq"/>
        </authorList>
    </citation>
    <scope>IDENTIFICATION</scope>
    <source>
        <tissue evidence="3">Testes</tissue>
    </source>
</reference>
<keyword evidence="2" id="KW-1185">Reference proteome</keyword>
<protein>
    <submittedName>
        <fullName evidence="3">Uncharacterized protein LOC102809203</fullName>
    </submittedName>
</protein>